<dbReference type="Proteomes" id="UP001249851">
    <property type="component" value="Unassembled WGS sequence"/>
</dbReference>
<protein>
    <submittedName>
        <fullName evidence="5">Unconventional prefoldin RPB5 interactor</fullName>
    </submittedName>
</protein>
<dbReference type="InterPro" id="IPR004127">
    <property type="entry name" value="Prefoldin_subunit_alpha"/>
</dbReference>
<comment type="subcellular location">
    <subcellularLocation>
        <location evidence="1">Nucleus</location>
    </subcellularLocation>
</comment>
<proteinExistence type="inferred from homology"/>
<reference evidence="5" key="1">
    <citation type="journal article" date="2023" name="G3 (Bethesda)">
        <title>Whole genome assembly and annotation of the endangered Caribbean coral Acropora cervicornis.</title>
        <authorList>
            <person name="Selwyn J.D."/>
            <person name="Vollmer S.V."/>
        </authorList>
    </citation>
    <scope>NUCLEOTIDE SEQUENCE</scope>
    <source>
        <strain evidence="5">K2</strain>
    </source>
</reference>
<dbReference type="AlphaFoldDB" id="A0AAD9QGY5"/>
<feature type="non-terminal residue" evidence="5">
    <location>
        <position position="1"/>
    </location>
</feature>
<feature type="compositionally biased region" description="Basic and acidic residues" evidence="4">
    <location>
        <begin position="360"/>
        <end position="369"/>
    </location>
</feature>
<dbReference type="CDD" id="cd23159">
    <property type="entry name" value="Prefoldin_URI1"/>
    <property type="match status" value="1"/>
</dbReference>
<reference evidence="5" key="2">
    <citation type="journal article" date="2023" name="Science">
        <title>Genomic signatures of disease resistance in endangered staghorn corals.</title>
        <authorList>
            <person name="Vollmer S.V."/>
            <person name="Selwyn J.D."/>
            <person name="Despard B.A."/>
            <person name="Roesel C.L."/>
        </authorList>
    </citation>
    <scope>NUCLEOTIDE SEQUENCE</scope>
    <source>
        <strain evidence="5">K2</strain>
    </source>
</reference>
<evidence type="ECO:0000313" key="6">
    <source>
        <dbReference type="Proteomes" id="UP001249851"/>
    </source>
</evidence>
<dbReference type="GO" id="GO:0003714">
    <property type="term" value="F:transcription corepressor activity"/>
    <property type="evidence" value="ECO:0007669"/>
    <property type="project" value="TreeGrafter"/>
</dbReference>
<dbReference type="GO" id="GO:0003682">
    <property type="term" value="F:chromatin binding"/>
    <property type="evidence" value="ECO:0007669"/>
    <property type="project" value="TreeGrafter"/>
</dbReference>
<accession>A0AAD9QGY5</accession>
<sequence length="418" mass="47325">MAEFAQISRFQEENRKALLERQQRLNTEKYKQDYEKLEELLKTLPNRTTHEVMVPIGSVAFMPGKLVHTNEITVLLGDNWFAERSASQALKIVERRKKYLEDNIAGINKDIKSFDARLKFAADIQSVAEENSEVKEIKENLSQQDEERLLNKGARKAHPKAERFGGSKKVKGLKHIEKETVGVQSKTAAAVSSEELSLLARLDELEKKETANAELHHWDDFDNDNKNSVQYSSKDDDLTQKKSSVAQDKESGGLIRKVKWNDFDGAKDSGSNGGDSDDYGEEGNGEVKTTIAIKFSTSPRSILQKSEDQRLNQHSVITPADIYSQFTPKQELKSILKRPSIEGKDQVNLRDKLSPSTQDSADKKDSEAKIHKDEFDFQKAFTGNIVEKTTAHHCQQNTSAQQLSEDREAKFFLYTLSE</sequence>
<dbReference type="PANTHER" id="PTHR15111">
    <property type="entry name" value="RNA POLYMERASE II SUBUNIT 5-MEDIATING PROTEIN NNX3"/>
    <property type="match status" value="1"/>
</dbReference>
<feature type="region of interest" description="Disordered" evidence="4">
    <location>
        <begin position="337"/>
        <end position="369"/>
    </location>
</feature>
<name>A0AAD9QGY5_ACRCE</name>
<keyword evidence="2" id="KW-0539">Nucleus</keyword>
<keyword evidence="6" id="KW-1185">Reference proteome</keyword>
<gene>
    <name evidence="5" type="ORF">P5673_016477</name>
</gene>
<dbReference type="PANTHER" id="PTHR15111:SF0">
    <property type="entry name" value="UNCONVENTIONAL PREFOLDIN RPB5 INTERACTOR 1"/>
    <property type="match status" value="1"/>
</dbReference>
<dbReference type="NCBIfam" id="TIGR00293">
    <property type="entry name" value="prefoldin subunit alpha"/>
    <property type="match status" value="1"/>
</dbReference>
<feature type="region of interest" description="Disordered" evidence="4">
    <location>
        <begin position="218"/>
        <end position="285"/>
    </location>
</feature>
<comment type="similarity">
    <text evidence="3">Belongs to the RNA polymerase II subunit 5-mediating protein family.</text>
</comment>
<organism evidence="5 6">
    <name type="scientific">Acropora cervicornis</name>
    <name type="common">Staghorn coral</name>
    <dbReference type="NCBI Taxonomy" id="6130"/>
    <lineage>
        <taxon>Eukaryota</taxon>
        <taxon>Metazoa</taxon>
        <taxon>Cnidaria</taxon>
        <taxon>Anthozoa</taxon>
        <taxon>Hexacorallia</taxon>
        <taxon>Scleractinia</taxon>
        <taxon>Astrocoeniina</taxon>
        <taxon>Acroporidae</taxon>
        <taxon>Acropora</taxon>
    </lineage>
</organism>
<dbReference type="Gene3D" id="1.10.287.370">
    <property type="match status" value="1"/>
</dbReference>
<dbReference type="Pfam" id="PF02996">
    <property type="entry name" value="Prefoldin"/>
    <property type="match status" value="1"/>
</dbReference>
<evidence type="ECO:0000256" key="1">
    <source>
        <dbReference type="ARBA" id="ARBA00004123"/>
    </source>
</evidence>
<evidence type="ECO:0000313" key="5">
    <source>
        <dbReference type="EMBL" id="KAK2560710.1"/>
    </source>
</evidence>
<dbReference type="SUPFAM" id="SSF46579">
    <property type="entry name" value="Prefoldin"/>
    <property type="match status" value="1"/>
</dbReference>
<comment type="caution">
    <text evidence="5">The sequence shown here is derived from an EMBL/GenBank/DDBJ whole genome shotgun (WGS) entry which is preliminary data.</text>
</comment>
<dbReference type="GO" id="GO:0019212">
    <property type="term" value="F:phosphatase inhibitor activity"/>
    <property type="evidence" value="ECO:0007669"/>
    <property type="project" value="TreeGrafter"/>
</dbReference>
<feature type="compositionally biased region" description="Acidic residues" evidence="4">
    <location>
        <begin position="275"/>
        <end position="284"/>
    </location>
</feature>
<evidence type="ECO:0000256" key="4">
    <source>
        <dbReference type="SAM" id="MobiDB-lite"/>
    </source>
</evidence>
<dbReference type="InterPro" id="IPR009053">
    <property type="entry name" value="Prefoldin"/>
</dbReference>
<dbReference type="GO" id="GO:0000122">
    <property type="term" value="P:negative regulation of transcription by RNA polymerase II"/>
    <property type="evidence" value="ECO:0007669"/>
    <property type="project" value="TreeGrafter"/>
</dbReference>
<dbReference type="InterPro" id="IPR052255">
    <property type="entry name" value="RNA_pol_II_subunit5-mediator"/>
</dbReference>
<evidence type="ECO:0000256" key="3">
    <source>
        <dbReference type="ARBA" id="ARBA00038295"/>
    </source>
</evidence>
<dbReference type="EMBL" id="JARQWQ010000035">
    <property type="protein sequence ID" value="KAK2560710.1"/>
    <property type="molecule type" value="Genomic_DNA"/>
</dbReference>
<evidence type="ECO:0000256" key="2">
    <source>
        <dbReference type="ARBA" id="ARBA00023242"/>
    </source>
</evidence>
<feature type="compositionally biased region" description="Basic and acidic residues" evidence="4">
    <location>
        <begin position="337"/>
        <end position="353"/>
    </location>
</feature>
<dbReference type="GO" id="GO:0005634">
    <property type="term" value="C:nucleus"/>
    <property type="evidence" value="ECO:0007669"/>
    <property type="project" value="UniProtKB-SubCell"/>
</dbReference>